<comment type="similarity">
    <text evidence="2">Belongs to the peptidase S15 family.</text>
</comment>
<evidence type="ECO:0000313" key="12">
    <source>
        <dbReference type="Proteomes" id="UP000823485"/>
    </source>
</evidence>
<feature type="chain" id="PRO_5045874438" description="Xaa-Pro dipeptidyl-peptidase" evidence="9">
    <location>
        <begin position="26"/>
        <end position="722"/>
    </location>
</feature>
<evidence type="ECO:0000256" key="9">
    <source>
        <dbReference type="SAM" id="SignalP"/>
    </source>
</evidence>
<dbReference type="InterPro" id="IPR013736">
    <property type="entry name" value="Xaa-Pro_dipept_C"/>
</dbReference>
<dbReference type="NCBIfam" id="TIGR00976">
    <property type="entry name" value="CocE_NonD"/>
    <property type="match status" value="1"/>
</dbReference>
<dbReference type="Pfam" id="PF22888">
    <property type="entry name" value="FIMAH"/>
    <property type="match status" value="1"/>
</dbReference>
<dbReference type="Pfam" id="PF08530">
    <property type="entry name" value="PepX_C"/>
    <property type="match status" value="1"/>
</dbReference>
<evidence type="ECO:0000256" key="3">
    <source>
        <dbReference type="ARBA" id="ARBA00012463"/>
    </source>
</evidence>
<dbReference type="InterPro" id="IPR000383">
    <property type="entry name" value="Xaa-Pro-like_dom"/>
</dbReference>
<dbReference type="EMBL" id="JAFBFH010000010">
    <property type="protein sequence ID" value="MBM7714891.1"/>
    <property type="molecule type" value="Genomic_DNA"/>
</dbReference>
<protein>
    <recommendedName>
        <fullName evidence="3">Xaa-Pro dipeptidyl-peptidase</fullName>
        <ecNumber evidence="3">3.4.14.11</ecNumber>
    </recommendedName>
    <alternativeName>
        <fullName evidence="8">X-prolyl-dipeptidyl aminopeptidase</fullName>
    </alternativeName>
</protein>
<evidence type="ECO:0000256" key="8">
    <source>
        <dbReference type="ARBA" id="ARBA00030045"/>
    </source>
</evidence>
<evidence type="ECO:0000256" key="2">
    <source>
        <dbReference type="ARBA" id="ARBA00010819"/>
    </source>
</evidence>
<dbReference type="SUPFAM" id="SSF53474">
    <property type="entry name" value="alpha/beta-Hydrolases"/>
    <property type="match status" value="1"/>
</dbReference>
<evidence type="ECO:0000256" key="1">
    <source>
        <dbReference type="ARBA" id="ARBA00000123"/>
    </source>
</evidence>
<evidence type="ECO:0000256" key="5">
    <source>
        <dbReference type="ARBA" id="ARBA00022670"/>
    </source>
</evidence>
<keyword evidence="12" id="KW-1185">Reference proteome</keyword>
<evidence type="ECO:0000313" key="11">
    <source>
        <dbReference type="EMBL" id="MBM7714891.1"/>
    </source>
</evidence>
<dbReference type="Gene3D" id="3.40.50.1820">
    <property type="entry name" value="alpha/beta hydrolase"/>
    <property type="match status" value="2"/>
</dbReference>
<dbReference type="InterPro" id="IPR029058">
    <property type="entry name" value="AB_hydrolase_fold"/>
</dbReference>
<dbReference type="PRINTS" id="PR00923">
    <property type="entry name" value="LACTOPTASE"/>
</dbReference>
<comment type="caution">
    <text evidence="11">The sequence shown here is derived from an EMBL/GenBank/DDBJ whole genome shotgun (WGS) entry which is preliminary data.</text>
</comment>
<evidence type="ECO:0000256" key="6">
    <source>
        <dbReference type="ARBA" id="ARBA00022801"/>
    </source>
</evidence>
<organism evidence="11 12">
    <name type="scientific">Siminovitchia thermophila</name>
    <dbReference type="NCBI Taxonomy" id="1245522"/>
    <lineage>
        <taxon>Bacteria</taxon>
        <taxon>Bacillati</taxon>
        <taxon>Bacillota</taxon>
        <taxon>Bacilli</taxon>
        <taxon>Bacillales</taxon>
        <taxon>Bacillaceae</taxon>
        <taxon>Siminovitchia</taxon>
    </lineage>
</organism>
<dbReference type="RefSeq" id="WP_205179100.1">
    <property type="nucleotide sequence ID" value="NZ_JAFBFH010000010.1"/>
</dbReference>
<feature type="domain" description="Xaa-Pro dipeptidyl-peptidase C-terminal" evidence="10">
    <location>
        <begin position="358"/>
        <end position="616"/>
    </location>
</feature>
<dbReference type="NCBIfam" id="NF003780">
    <property type="entry name" value="PRK05371.1-1"/>
    <property type="match status" value="1"/>
</dbReference>
<dbReference type="Pfam" id="PF02129">
    <property type="entry name" value="Peptidase_S15"/>
    <property type="match status" value="1"/>
</dbReference>
<dbReference type="InterPro" id="IPR008252">
    <property type="entry name" value="Pept_S15_Xpro"/>
</dbReference>
<dbReference type="Gene3D" id="2.60.120.260">
    <property type="entry name" value="Galactose-binding domain-like"/>
    <property type="match status" value="1"/>
</dbReference>
<name>A0ABS2R5I8_9BACI</name>
<dbReference type="InterPro" id="IPR005674">
    <property type="entry name" value="CocE/Ser_esterase"/>
</dbReference>
<accession>A0ABS2R5I8</accession>
<evidence type="ECO:0000256" key="7">
    <source>
        <dbReference type="ARBA" id="ARBA00022825"/>
    </source>
</evidence>
<dbReference type="GO" id="GO:0008239">
    <property type="term" value="F:dipeptidyl-peptidase activity"/>
    <property type="evidence" value="ECO:0007669"/>
    <property type="project" value="UniProtKB-EC"/>
</dbReference>
<keyword evidence="9" id="KW-0732">Signal</keyword>
<dbReference type="InterPro" id="IPR054470">
    <property type="entry name" value="FIMAH_dom"/>
</dbReference>
<evidence type="ECO:0000259" key="10">
    <source>
        <dbReference type="SMART" id="SM00939"/>
    </source>
</evidence>
<keyword evidence="4" id="KW-0031">Aminopeptidase</keyword>
<sequence length="722" mass="81062">MRWSTSRVALSLVLSLLLVPSFSHLDNDKVYAEQVTVSGHELEDGVTRPIYSYLDAIKETVFIQSELDSDENGEPDRIAIDIMRPKETEEGLKVPVIMEASPYYEKLGRGNESQVKDPDGSGTNEMFPLFYDNYFVPRGYAVVLLDMVGTNNSDGCPTTGGFEETESVKVVIEWLNGKGKAFDKDGNEVSADWSAGKVGMVGKSYDGTLANAVAATGVEGLETIVPIGAISSWYYYYRYEGIPFYRNGPSGLASRVTNSKRVRQCAPIHERIRVAADDETGNYNEFWDERNYYKDTGNVKASVFMIHGLNDYNVKANHFSKWWEALAENDIPRKLWLTQTGHVDPFDFRRAEWVQTLHRWFDYWLLDIENGIMDEPILDLETGPGEWETHSSWPAENSTFVRVRLAPGNESLPGTLKTGPVNGEAVQTFTDNPDQTDKQMVQNEFTVKEDRLIFLSPELQEDVRLSGVPEIDIRTVVDKENTNLTALIVDYGTDVRVDHQSSDEGIRTLSNRTCWGESSPTDSACYLETELTTIESPYEIVTHGWLSAKNRKSLEHPVFLEPGKNHRIKWETLPEDYVFKKGHRIGIVIAGSNKGRLLTDPNRAAFHVHLGKSLVELPIVGGRKALENALGETTPTTATEILSLVESLKEDGEIQNEEEARALTTHMAAVELYEKKGLGDKVAKHMNGFMLLLDQQQNNGLISNKGYYMLKEEAESLIESMP</sequence>
<evidence type="ECO:0000256" key="4">
    <source>
        <dbReference type="ARBA" id="ARBA00022438"/>
    </source>
</evidence>
<dbReference type="SUPFAM" id="SSF49785">
    <property type="entry name" value="Galactose-binding domain-like"/>
    <property type="match status" value="1"/>
</dbReference>
<comment type="catalytic activity">
    <reaction evidence="1">
        <text>Hydrolyzes Xaa-Pro-|- bonds to release unblocked, N-terminal dipeptides from substrates including Ala-Pro-|-p-nitroanilide and (sequentially) Tyr-Pro-|-Phe-Pro-|-Gly-Pro-|-Ile.</text>
        <dbReference type="EC" id="3.4.14.11"/>
    </reaction>
</comment>
<reference evidence="11 12" key="1">
    <citation type="submission" date="2021-01" db="EMBL/GenBank/DDBJ databases">
        <title>Genomic Encyclopedia of Type Strains, Phase IV (KMG-IV): sequencing the most valuable type-strain genomes for metagenomic binning, comparative biology and taxonomic classification.</title>
        <authorList>
            <person name="Goeker M."/>
        </authorList>
    </citation>
    <scope>NUCLEOTIDE SEQUENCE [LARGE SCALE GENOMIC DNA]</scope>
    <source>
        <strain evidence="11 12">DSM 105453</strain>
    </source>
</reference>
<dbReference type="InterPro" id="IPR008979">
    <property type="entry name" value="Galactose-bd-like_sf"/>
</dbReference>
<dbReference type="EC" id="3.4.14.11" evidence="3"/>
<keyword evidence="6 11" id="KW-0378">Hydrolase</keyword>
<keyword evidence="5" id="KW-0645">Protease</keyword>
<gene>
    <name evidence="11" type="ORF">JOC94_001863</name>
</gene>
<keyword evidence="7" id="KW-0720">Serine protease</keyword>
<dbReference type="SMART" id="SM00939">
    <property type="entry name" value="PepX_C"/>
    <property type="match status" value="1"/>
</dbReference>
<dbReference type="Proteomes" id="UP000823485">
    <property type="component" value="Unassembled WGS sequence"/>
</dbReference>
<feature type="signal peptide" evidence="9">
    <location>
        <begin position="1"/>
        <end position="25"/>
    </location>
</feature>
<proteinExistence type="inferred from homology"/>